<feature type="transmembrane region" description="Helical" evidence="6">
    <location>
        <begin position="382"/>
        <end position="402"/>
    </location>
</feature>
<accession>A0A517Y9S4</accession>
<feature type="transmembrane region" description="Helical" evidence="6">
    <location>
        <begin position="289"/>
        <end position="311"/>
    </location>
</feature>
<evidence type="ECO:0000259" key="7">
    <source>
        <dbReference type="Pfam" id="PF02687"/>
    </source>
</evidence>
<dbReference type="GO" id="GO:0005886">
    <property type="term" value="C:plasma membrane"/>
    <property type="evidence" value="ECO:0007669"/>
    <property type="project" value="UniProtKB-SubCell"/>
</dbReference>
<dbReference type="AlphaFoldDB" id="A0A517Y9S4"/>
<evidence type="ECO:0000256" key="6">
    <source>
        <dbReference type="SAM" id="Phobius"/>
    </source>
</evidence>
<dbReference type="InterPro" id="IPR051125">
    <property type="entry name" value="ABC-4/HrtB_transporter"/>
</dbReference>
<evidence type="ECO:0000256" key="3">
    <source>
        <dbReference type="ARBA" id="ARBA00022692"/>
    </source>
</evidence>
<comment type="subcellular location">
    <subcellularLocation>
        <location evidence="1">Cell membrane</location>
        <topology evidence="1">Multi-pass membrane protein</topology>
    </subcellularLocation>
</comment>
<evidence type="ECO:0000256" key="5">
    <source>
        <dbReference type="ARBA" id="ARBA00023136"/>
    </source>
</evidence>
<sequence length="417" mass="46713">MKFLLLMFKNVRRNKLRSLLTAGATVMLVLVITLVWSILDFLNKATTEKEKDLKAIVTERWQIPSRMPFAYASQLEEGGARNPGDIKPADSMTWQFYGGSLDPKQMTRDNILFAFALEPKKLETMMDDLDKLEGQEKEEFHQAVLRLEENQQGLILGRDRLKGLNKKIGDRIKLYGLNFKEIDLEFEIVGQFPAGAGRYDQSAAMNRKYLNNAIDAYPRTHAGKQHPQADRSLALFWLRVNNKQEFQKIAEQISTSPAFTNPAVKCETAASGVANFLDSYRDIFWGMRFLLTPAAIISLCVVSANAIGISVRERRQELAVMKVLGFRPRQILLLVLGESMILGLLAGLFGSWGAYFLINDYFGGFALPIAFFGKFFISSGALWWGPAIGLLAGFVGSVWPAWSACSVKVTDVFSKVA</sequence>
<dbReference type="Proteomes" id="UP000315017">
    <property type="component" value="Chromosome"/>
</dbReference>
<organism evidence="8 9">
    <name type="scientific">Anatilimnocola aggregata</name>
    <dbReference type="NCBI Taxonomy" id="2528021"/>
    <lineage>
        <taxon>Bacteria</taxon>
        <taxon>Pseudomonadati</taxon>
        <taxon>Planctomycetota</taxon>
        <taxon>Planctomycetia</taxon>
        <taxon>Pirellulales</taxon>
        <taxon>Pirellulaceae</taxon>
        <taxon>Anatilimnocola</taxon>
    </lineage>
</organism>
<keyword evidence="9" id="KW-1185">Reference proteome</keyword>
<gene>
    <name evidence="8" type="ORF">ETAA8_20250</name>
</gene>
<dbReference type="InterPro" id="IPR003838">
    <property type="entry name" value="ABC3_permease_C"/>
</dbReference>
<evidence type="ECO:0000256" key="1">
    <source>
        <dbReference type="ARBA" id="ARBA00004651"/>
    </source>
</evidence>
<dbReference type="RefSeq" id="WP_145087822.1">
    <property type="nucleotide sequence ID" value="NZ_CP036274.1"/>
</dbReference>
<evidence type="ECO:0000313" key="9">
    <source>
        <dbReference type="Proteomes" id="UP000315017"/>
    </source>
</evidence>
<evidence type="ECO:0000256" key="4">
    <source>
        <dbReference type="ARBA" id="ARBA00022989"/>
    </source>
</evidence>
<keyword evidence="4 6" id="KW-1133">Transmembrane helix</keyword>
<keyword evidence="5 6" id="KW-0472">Membrane</keyword>
<keyword evidence="3 6" id="KW-0812">Transmembrane</keyword>
<protein>
    <submittedName>
        <fullName evidence="8">FtsX-like permease family protein</fullName>
    </submittedName>
</protein>
<keyword evidence="2" id="KW-1003">Cell membrane</keyword>
<feature type="transmembrane region" description="Helical" evidence="6">
    <location>
        <begin position="331"/>
        <end position="355"/>
    </location>
</feature>
<reference evidence="8 9" key="1">
    <citation type="submission" date="2019-02" db="EMBL/GenBank/DDBJ databases">
        <title>Deep-cultivation of Planctomycetes and their phenomic and genomic characterization uncovers novel biology.</title>
        <authorList>
            <person name="Wiegand S."/>
            <person name="Jogler M."/>
            <person name="Boedeker C."/>
            <person name="Pinto D."/>
            <person name="Vollmers J."/>
            <person name="Rivas-Marin E."/>
            <person name="Kohn T."/>
            <person name="Peeters S.H."/>
            <person name="Heuer A."/>
            <person name="Rast P."/>
            <person name="Oberbeckmann S."/>
            <person name="Bunk B."/>
            <person name="Jeske O."/>
            <person name="Meyerdierks A."/>
            <person name="Storesund J.E."/>
            <person name="Kallscheuer N."/>
            <person name="Luecker S."/>
            <person name="Lage O.M."/>
            <person name="Pohl T."/>
            <person name="Merkel B.J."/>
            <person name="Hornburger P."/>
            <person name="Mueller R.-W."/>
            <person name="Bruemmer F."/>
            <person name="Labrenz M."/>
            <person name="Spormann A.M."/>
            <person name="Op den Camp H."/>
            <person name="Overmann J."/>
            <person name="Amann R."/>
            <person name="Jetten M.S.M."/>
            <person name="Mascher T."/>
            <person name="Medema M.H."/>
            <person name="Devos D.P."/>
            <person name="Kaster A.-K."/>
            <person name="Ovreas L."/>
            <person name="Rohde M."/>
            <person name="Galperin M.Y."/>
            <person name="Jogler C."/>
        </authorList>
    </citation>
    <scope>NUCLEOTIDE SEQUENCE [LARGE SCALE GENOMIC DNA]</scope>
    <source>
        <strain evidence="8 9">ETA_A8</strain>
    </source>
</reference>
<proteinExistence type="predicted"/>
<dbReference type="PANTHER" id="PTHR43738">
    <property type="entry name" value="ABC TRANSPORTER, MEMBRANE PROTEIN"/>
    <property type="match status" value="1"/>
</dbReference>
<dbReference type="PANTHER" id="PTHR43738:SF3">
    <property type="entry name" value="ABC TRANSPORTER PERMEASE"/>
    <property type="match status" value="1"/>
</dbReference>
<name>A0A517Y9S4_9BACT</name>
<evidence type="ECO:0000313" key="8">
    <source>
        <dbReference type="EMBL" id="QDU26941.1"/>
    </source>
</evidence>
<feature type="domain" description="ABC3 transporter permease C-terminal" evidence="7">
    <location>
        <begin position="296"/>
        <end position="406"/>
    </location>
</feature>
<evidence type="ECO:0000256" key="2">
    <source>
        <dbReference type="ARBA" id="ARBA00022475"/>
    </source>
</evidence>
<dbReference type="KEGG" id="aagg:ETAA8_20250"/>
<dbReference type="OrthoDB" id="9775474at2"/>
<dbReference type="Pfam" id="PF02687">
    <property type="entry name" value="FtsX"/>
    <property type="match status" value="1"/>
</dbReference>
<dbReference type="EMBL" id="CP036274">
    <property type="protein sequence ID" value="QDU26941.1"/>
    <property type="molecule type" value="Genomic_DNA"/>
</dbReference>